<evidence type="ECO:0000313" key="2">
    <source>
        <dbReference type="Proteomes" id="UP000501705"/>
    </source>
</evidence>
<proteinExistence type="predicted"/>
<dbReference type="AlphaFoldDB" id="A0A6G9XN83"/>
<dbReference type="RefSeq" id="WP_167461457.1">
    <property type="nucleotide sequence ID" value="NZ_CP046171.1"/>
</dbReference>
<evidence type="ECO:0008006" key="3">
    <source>
        <dbReference type="Google" id="ProtNLM"/>
    </source>
</evidence>
<sequence>MSVELQVEGVDLAQEATQQAIATSDLSSALWSKVNGIATATVYPTSNHVPSEVLEFARQLASLVPGARAIRVHRDLVSASDIAHRTGFSRETVRKWASGSTERSFPTPFGAVGDGTRTSKVWLWPDVADWLITNYALPIEKDWPDESTVAHIDACLARVPDYATQEWHALKVWNDTLELALKRHLQTCRPRAARVLATNFASEQQREIAREQSGVISA</sequence>
<accession>A0A6G9XN83</accession>
<protein>
    <recommendedName>
        <fullName evidence="3">DNA-binding protein</fullName>
    </recommendedName>
</protein>
<gene>
    <name evidence="1" type="ORF">F5X71_08495</name>
</gene>
<organism evidence="1 2">
    <name type="scientific">Nocardia brasiliensis</name>
    <dbReference type="NCBI Taxonomy" id="37326"/>
    <lineage>
        <taxon>Bacteria</taxon>
        <taxon>Bacillati</taxon>
        <taxon>Actinomycetota</taxon>
        <taxon>Actinomycetes</taxon>
        <taxon>Mycobacteriales</taxon>
        <taxon>Nocardiaceae</taxon>
        <taxon>Nocardia</taxon>
    </lineage>
</organism>
<dbReference type="Proteomes" id="UP000501705">
    <property type="component" value="Chromosome"/>
</dbReference>
<reference evidence="1 2" key="1">
    <citation type="journal article" date="2019" name="ACS Chem. Biol.">
        <title>Identification and Mobilization of a Cryptic Antibiotic Biosynthesis Gene Locus from a Human-Pathogenic Nocardia Isolate.</title>
        <authorList>
            <person name="Herisse M."/>
            <person name="Ishida K."/>
            <person name="Porter J.L."/>
            <person name="Howden B."/>
            <person name="Hertweck C."/>
            <person name="Stinear T.P."/>
            <person name="Pidot S.J."/>
        </authorList>
    </citation>
    <scope>NUCLEOTIDE SEQUENCE [LARGE SCALE GENOMIC DNA]</scope>
    <source>
        <strain evidence="1 2">AUSMDU00024985</strain>
    </source>
</reference>
<dbReference type="EMBL" id="CP046171">
    <property type="protein sequence ID" value="QIS02358.1"/>
    <property type="molecule type" value="Genomic_DNA"/>
</dbReference>
<name>A0A6G9XN83_NOCBR</name>
<evidence type="ECO:0000313" key="1">
    <source>
        <dbReference type="EMBL" id="QIS02358.1"/>
    </source>
</evidence>